<dbReference type="PANTHER" id="PTHR30468">
    <property type="entry name" value="ALPHA-KETOGLUTARATE-DEPENDENT SULFONATE DIOXYGENASE"/>
    <property type="match status" value="1"/>
</dbReference>
<dbReference type="PANTHER" id="PTHR30468:SF5">
    <property type="entry name" value="ALPHA-KETOGLUTARATE-DEPENDENT SULFATE ESTER DIOXYGENASE"/>
    <property type="match status" value="1"/>
</dbReference>
<dbReference type="EC" id="1.14.11.17" evidence="9"/>
<dbReference type="GO" id="GO:0000908">
    <property type="term" value="F:taurine dioxygenase activity"/>
    <property type="evidence" value="ECO:0007669"/>
    <property type="project" value="UniProtKB-EC"/>
</dbReference>
<dbReference type="InterPro" id="IPR042098">
    <property type="entry name" value="TauD-like_sf"/>
</dbReference>
<comment type="caution">
    <text evidence="9">The sequence shown here is derived from an EMBL/GenBank/DDBJ whole genome shotgun (WGS) entry which is preliminary data.</text>
</comment>
<evidence type="ECO:0000313" key="9">
    <source>
        <dbReference type="EMBL" id="MBE1574385.1"/>
    </source>
</evidence>
<evidence type="ECO:0000313" key="10">
    <source>
        <dbReference type="Proteomes" id="UP000656548"/>
    </source>
</evidence>
<evidence type="ECO:0000256" key="1">
    <source>
        <dbReference type="ARBA" id="ARBA00001954"/>
    </source>
</evidence>
<comment type="cofactor">
    <cofactor evidence="1">
        <name>Fe(2+)</name>
        <dbReference type="ChEBI" id="CHEBI:29033"/>
    </cofactor>
</comment>
<dbReference type="Proteomes" id="UP000656548">
    <property type="component" value="Unassembled WGS sequence"/>
</dbReference>
<evidence type="ECO:0000256" key="3">
    <source>
        <dbReference type="ARBA" id="ARBA00022723"/>
    </source>
</evidence>
<keyword evidence="3" id="KW-0479">Metal-binding</keyword>
<reference evidence="9 10" key="1">
    <citation type="submission" date="2020-10" db="EMBL/GenBank/DDBJ databases">
        <title>Sequencing the genomes of 1000 actinobacteria strains.</title>
        <authorList>
            <person name="Klenk H.-P."/>
        </authorList>
    </citation>
    <scope>NUCLEOTIDE SEQUENCE [LARGE SCALE GENOMIC DNA]</scope>
    <source>
        <strain evidence="9 10">DSM 46661</strain>
    </source>
</reference>
<dbReference type="RefSeq" id="WP_192742023.1">
    <property type="nucleotide sequence ID" value="NZ_JADBEJ010000001.1"/>
</dbReference>
<protein>
    <submittedName>
        <fullName evidence="9">Taurine dioxygenase</fullName>
        <ecNumber evidence="9">1.14.11.17</ecNumber>
    </submittedName>
</protein>
<dbReference type="InterPro" id="IPR003819">
    <property type="entry name" value="TauD/TfdA-like"/>
</dbReference>
<proteinExistence type="inferred from homology"/>
<evidence type="ECO:0000256" key="7">
    <source>
        <dbReference type="SAM" id="MobiDB-lite"/>
    </source>
</evidence>
<evidence type="ECO:0000256" key="5">
    <source>
        <dbReference type="ARBA" id="ARBA00023002"/>
    </source>
</evidence>
<evidence type="ECO:0000256" key="2">
    <source>
        <dbReference type="ARBA" id="ARBA00005896"/>
    </source>
</evidence>
<dbReference type="EMBL" id="JADBEJ010000001">
    <property type="protein sequence ID" value="MBE1574385.1"/>
    <property type="molecule type" value="Genomic_DNA"/>
</dbReference>
<organism evidence="9 10">
    <name type="scientific">Amycolatopsis roodepoortensis</name>
    <dbReference type="NCBI Taxonomy" id="700274"/>
    <lineage>
        <taxon>Bacteria</taxon>
        <taxon>Bacillati</taxon>
        <taxon>Actinomycetota</taxon>
        <taxon>Actinomycetes</taxon>
        <taxon>Pseudonocardiales</taxon>
        <taxon>Pseudonocardiaceae</taxon>
        <taxon>Amycolatopsis</taxon>
    </lineage>
</organism>
<name>A0ABR9L184_9PSEU</name>
<dbReference type="InterPro" id="IPR051323">
    <property type="entry name" value="AtsK-like"/>
</dbReference>
<evidence type="ECO:0000256" key="4">
    <source>
        <dbReference type="ARBA" id="ARBA00022964"/>
    </source>
</evidence>
<keyword evidence="10" id="KW-1185">Reference proteome</keyword>
<feature type="region of interest" description="Disordered" evidence="7">
    <location>
        <begin position="283"/>
        <end position="302"/>
    </location>
</feature>
<evidence type="ECO:0000259" key="8">
    <source>
        <dbReference type="Pfam" id="PF02668"/>
    </source>
</evidence>
<evidence type="ECO:0000256" key="6">
    <source>
        <dbReference type="ARBA" id="ARBA00023004"/>
    </source>
</evidence>
<keyword evidence="5 9" id="KW-0560">Oxidoreductase</keyword>
<dbReference type="SUPFAM" id="SSF51197">
    <property type="entry name" value="Clavaminate synthase-like"/>
    <property type="match status" value="1"/>
</dbReference>
<keyword evidence="6" id="KW-0408">Iron</keyword>
<gene>
    <name evidence="9" type="ORF">H4W30_001414</name>
</gene>
<keyword evidence="4 9" id="KW-0223">Dioxygenase</keyword>
<comment type="similarity">
    <text evidence="2">Belongs to the TfdA dioxygenase family.</text>
</comment>
<sequence>MTETIAPADIEITRLAGNVGAEIHGVDTTGPLSDQTIAGIRKALLDHKVVFLRDQGLDYDSQVAFAQRFGPLTLGHPIYGGPEERPLVREMDSRGEGTRANHWHTDLTYLAQPPSFAFLHNKVNPPLGGDTLWANTAIAYDSLPEGLRTLADGLRIVHSNDSDYTDDTYDGDQSFRANYLASIFEADHPAVRVHPETGERSLLIGGFARRVIGYSPQAGRDLIRMLHEYATKPENTVRWRWRQGDLAIWDNQSTMHYAIYDYGKAHRRGERVTSVGTVPVGVDGRPSVPLRGQADSFSTSAE</sequence>
<dbReference type="Gene3D" id="3.60.130.10">
    <property type="entry name" value="Clavaminate synthase-like"/>
    <property type="match status" value="1"/>
</dbReference>
<feature type="domain" description="TauD/TfdA-like" evidence="8">
    <location>
        <begin position="12"/>
        <end position="272"/>
    </location>
</feature>
<accession>A0ABR9L184</accession>
<dbReference type="Pfam" id="PF02668">
    <property type="entry name" value="TauD"/>
    <property type="match status" value="1"/>
</dbReference>